<reference evidence="1 2" key="1">
    <citation type="submission" date="2015-05" db="EMBL/GenBank/DDBJ databases">
        <authorList>
            <person name="Wang D.B."/>
            <person name="Wang M."/>
        </authorList>
    </citation>
    <scope>NUCLEOTIDE SEQUENCE [LARGE SCALE GENOMIC DNA]</scope>
    <source>
        <strain evidence="1 2">IMCC 12053</strain>
    </source>
</reference>
<protein>
    <submittedName>
        <fullName evidence="1">Uncharacterized protein</fullName>
    </submittedName>
</protein>
<dbReference type="STRING" id="1397108.IMCC12053_2692"/>
<dbReference type="AlphaFoldDB" id="A0A0N9ZS22"/>
<dbReference type="EMBL" id="CP012023">
    <property type="protein sequence ID" value="ALI56639.1"/>
    <property type="molecule type" value="Genomic_DNA"/>
</dbReference>
<gene>
    <name evidence="1" type="ORF">IMCC12053_2692</name>
</gene>
<keyword evidence="2" id="KW-1185">Reference proteome</keyword>
<sequence>MVHLSGEPLAFFALDLCQTHITKVRQEIDSCKKLPFGAC</sequence>
<evidence type="ECO:0000313" key="1">
    <source>
        <dbReference type="EMBL" id="ALI56639.1"/>
    </source>
</evidence>
<dbReference type="Proteomes" id="UP000064920">
    <property type="component" value="Chromosome"/>
</dbReference>
<dbReference type="PATRIC" id="fig|1397108.4.peg.2754"/>
<accession>A0A0N9ZS22</accession>
<name>A0A0N9ZS22_9RHOB</name>
<proteinExistence type="predicted"/>
<organism evidence="1 2">
    <name type="scientific">Celeribacter marinus</name>
    <dbReference type="NCBI Taxonomy" id="1397108"/>
    <lineage>
        <taxon>Bacteria</taxon>
        <taxon>Pseudomonadati</taxon>
        <taxon>Pseudomonadota</taxon>
        <taxon>Alphaproteobacteria</taxon>
        <taxon>Rhodobacterales</taxon>
        <taxon>Roseobacteraceae</taxon>
        <taxon>Celeribacter</taxon>
    </lineage>
</organism>
<evidence type="ECO:0000313" key="2">
    <source>
        <dbReference type="Proteomes" id="UP000064920"/>
    </source>
</evidence>
<dbReference type="KEGG" id="cmar:IMCC12053_2692"/>